<dbReference type="KEGG" id="buy:D8S85_15135"/>
<dbReference type="AlphaFoldDB" id="A0A3Q9IV98"/>
<evidence type="ECO:0000313" key="2">
    <source>
        <dbReference type="EMBL" id="AZS30747.1"/>
    </source>
</evidence>
<feature type="signal peptide" evidence="1">
    <location>
        <begin position="1"/>
        <end position="22"/>
    </location>
</feature>
<dbReference type="OrthoDB" id="1095649at2"/>
<reference evidence="2 3" key="1">
    <citation type="submission" date="2018-10" db="EMBL/GenBank/DDBJ databases">
        <title>Butyricimonas faecalis sp. nov., isolated from human faeces and emended description of the genus Butyricimonas.</title>
        <authorList>
            <person name="Le Roy T."/>
            <person name="Van der Smissen P."/>
            <person name="Paquot A."/>
            <person name="Delzenne N."/>
            <person name="Muccioli G."/>
            <person name="Collet J.-F."/>
            <person name="Cani P.D."/>
        </authorList>
    </citation>
    <scope>NUCLEOTIDE SEQUENCE [LARGE SCALE GENOMIC DNA]</scope>
    <source>
        <strain evidence="2 3">H184</strain>
    </source>
</reference>
<protein>
    <submittedName>
        <fullName evidence="2">DUF4252 domain-containing protein</fullName>
    </submittedName>
</protein>
<accession>A0A3Q9IV98</accession>
<gene>
    <name evidence="2" type="ORF">D8S85_15135</name>
</gene>
<feature type="chain" id="PRO_5018600770" evidence="1">
    <location>
        <begin position="23"/>
        <end position="397"/>
    </location>
</feature>
<evidence type="ECO:0000313" key="3">
    <source>
        <dbReference type="Proteomes" id="UP000270673"/>
    </source>
</evidence>
<dbReference type="Pfam" id="PF14060">
    <property type="entry name" value="DUF4252"/>
    <property type="match status" value="1"/>
</dbReference>
<dbReference type="InterPro" id="IPR025348">
    <property type="entry name" value="DUF4252"/>
</dbReference>
<evidence type="ECO:0000256" key="1">
    <source>
        <dbReference type="SAM" id="SignalP"/>
    </source>
</evidence>
<dbReference type="EMBL" id="CP032819">
    <property type="protein sequence ID" value="AZS30747.1"/>
    <property type="molecule type" value="Genomic_DNA"/>
</dbReference>
<keyword evidence="1" id="KW-0732">Signal</keyword>
<dbReference type="RefSeq" id="WP_106481387.1">
    <property type="nucleotide sequence ID" value="NZ_CP032819.1"/>
</dbReference>
<proteinExistence type="predicted"/>
<sequence>MKIKSLFTCMMISLVTILPLQAQVGKEMKAFRNKDGITVTMLNPSLYSLYKQGDLSLSAEEALKDIKEINVMQVDMKRTTSKVVEEISQRITPIVENEAKYTLVRSHRGAYSQEYLYVTQHEERITSLVLWSEDAETLSIVELKGNIQLDNVDEIANALKVKGLDRLAYINTPTDQVASGSDFIKKLEERFGIKRDSIFGKDPFGSFRESFGSIDDMLKKAEEMFRDMGPMFSGESDMDGMSESISNGLEVIQENGKTRIKVNAKNSEVSYVIDGIEYVADSLKNGIPDEIATVNMITSPTNAKKSYVIINTKQKKGQFISYANGVLKYKYDKQEYTLNPEKLEEPALLINNRLTRQFNIDPLQIIQIRPASELERQLFSAPSAQVIIVTDKMGFFF</sequence>
<keyword evidence="3" id="KW-1185">Reference proteome</keyword>
<organism evidence="2 3">
    <name type="scientific">Butyricimonas faecalis</name>
    <dbReference type="NCBI Taxonomy" id="2093856"/>
    <lineage>
        <taxon>Bacteria</taxon>
        <taxon>Pseudomonadati</taxon>
        <taxon>Bacteroidota</taxon>
        <taxon>Bacteroidia</taxon>
        <taxon>Bacteroidales</taxon>
        <taxon>Odoribacteraceae</taxon>
        <taxon>Butyricimonas</taxon>
    </lineage>
</organism>
<dbReference type="Proteomes" id="UP000270673">
    <property type="component" value="Chromosome"/>
</dbReference>
<name>A0A3Q9IV98_9BACT</name>